<proteinExistence type="predicted"/>
<dbReference type="GO" id="GO:0016491">
    <property type="term" value="F:oxidoreductase activity"/>
    <property type="evidence" value="ECO:0007669"/>
    <property type="project" value="UniProtKB-KW"/>
</dbReference>
<keyword evidence="2" id="KW-0285">Flavoprotein</keyword>
<dbReference type="FunCoup" id="Q02BV5">
    <property type="interactions" value="30"/>
</dbReference>
<dbReference type="PROSITE" id="PS51387">
    <property type="entry name" value="FAD_PCMH"/>
    <property type="match status" value="1"/>
</dbReference>
<sequence>MIAPSNSSELADALRAAASAGQTIALHGNSSKRRMAGPIAPADVEISTLSLRGVIQYEPQDLTISVAAGLAWSELTSLLAEHRQMVPLDPPFAGEATVGGVIAANCSGPRRRLYGTARDLVIGMQFVTLEGKLVQSGGMVVKNVAGLDMAKLMIGSFGTLAAIGVVNFKLQPVPHMERSFLLPFAGLPEAIAARNLILRGQLQPAAIDLLNPAAARTLGNSSWLLALRAAGNTAAVDRYEREFAGLPDALAFENDRHQTLWRHIENFTPSFLNQHKDGVVVRASCTLKESEAVMESFPGPAIARAGNGICYGYFEDARAAAEWMAGAAGRNAKVVVEFAPDRVRGEMELWPSVGPDFEIMKRVKNLFDPRNLLNRGRLYRRI</sequence>
<comment type="cofactor">
    <cofactor evidence="1">
        <name>FAD</name>
        <dbReference type="ChEBI" id="CHEBI:57692"/>
    </cofactor>
</comment>
<dbReference type="InterPro" id="IPR036318">
    <property type="entry name" value="FAD-bd_PCMH-like_sf"/>
</dbReference>
<evidence type="ECO:0000256" key="2">
    <source>
        <dbReference type="ARBA" id="ARBA00022630"/>
    </source>
</evidence>
<keyword evidence="4" id="KW-0560">Oxidoreductase</keyword>
<keyword evidence="3" id="KW-0274">FAD</keyword>
<protein>
    <submittedName>
        <fullName evidence="6">FAD linked oxidase domain protein</fullName>
    </submittedName>
</protein>
<dbReference type="eggNOG" id="COG0277">
    <property type="taxonomic scope" value="Bacteria"/>
</dbReference>
<dbReference type="PANTHER" id="PTHR11748:SF103">
    <property type="entry name" value="GLYCOLATE OXIDASE SUBUNIT GLCE"/>
    <property type="match status" value="1"/>
</dbReference>
<dbReference type="EMBL" id="CP000473">
    <property type="protein sequence ID" value="ABJ81461.1"/>
    <property type="molecule type" value="Genomic_DNA"/>
</dbReference>
<dbReference type="Gene3D" id="3.30.465.10">
    <property type="match status" value="1"/>
</dbReference>
<accession>Q02BV5</accession>
<reference evidence="6" key="1">
    <citation type="submission" date="2006-10" db="EMBL/GenBank/DDBJ databases">
        <title>Complete sequence of Solibacter usitatus Ellin6076.</title>
        <authorList>
            <consortium name="US DOE Joint Genome Institute"/>
            <person name="Copeland A."/>
            <person name="Lucas S."/>
            <person name="Lapidus A."/>
            <person name="Barry K."/>
            <person name="Detter J.C."/>
            <person name="Glavina del Rio T."/>
            <person name="Hammon N."/>
            <person name="Israni S."/>
            <person name="Dalin E."/>
            <person name="Tice H."/>
            <person name="Pitluck S."/>
            <person name="Thompson L.S."/>
            <person name="Brettin T."/>
            <person name="Bruce D."/>
            <person name="Han C."/>
            <person name="Tapia R."/>
            <person name="Gilna P."/>
            <person name="Schmutz J."/>
            <person name="Larimer F."/>
            <person name="Land M."/>
            <person name="Hauser L."/>
            <person name="Kyrpides N."/>
            <person name="Mikhailova N."/>
            <person name="Janssen P.H."/>
            <person name="Kuske C.R."/>
            <person name="Richardson P."/>
        </authorList>
    </citation>
    <scope>NUCLEOTIDE SEQUENCE</scope>
    <source>
        <strain evidence="6">Ellin6076</strain>
    </source>
</reference>
<gene>
    <name evidence="6" type="ordered locus">Acid_0451</name>
</gene>
<evidence type="ECO:0000256" key="1">
    <source>
        <dbReference type="ARBA" id="ARBA00001974"/>
    </source>
</evidence>
<dbReference type="SUPFAM" id="SSF56176">
    <property type="entry name" value="FAD-binding/transporter-associated domain-like"/>
    <property type="match status" value="1"/>
</dbReference>
<dbReference type="InParanoid" id="Q02BV5"/>
<organism evidence="6">
    <name type="scientific">Solibacter usitatus (strain Ellin6076)</name>
    <dbReference type="NCBI Taxonomy" id="234267"/>
    <lineage>
        <taxon>Bacteria</taxon>
        <taxon>Pseudomonadati</taxon>
        <taxon>Acidobacteriota</taxon>
        <taxon>Terriglobia</taxon>
        <taxon>Bryobacterales</taxon>
        <taxon>Solibacteraceae</taxon>
        <taxon>Candidatus Solibacter</taxon>
    </lineage>
</organism>
<dbReference type="SUPFAM" id="SSF55103">
    <property type="entry name" value="FAD-linked oxidases, C-terminal domain"/>
    <property type="match status" value="1"/>
</dbReference>
<dbReference type="InterPro" id="IPR016164">
    <property type="entry name" value="FAD-linked_Oxase-like_C"/>
</dbReference>
<dbReference type="GO" id="GO:0071949">
    <property type="term" value="F:FAD binding"/>
    <property type="evidence" value="ECO:0007669"/>
    <property type="project" value="InterPro"/>
</dbReference>
<evidence type="ECO:0000259" key="5">
    <source>
        <dbReference type="PROSITE" id="PS51387"/>
    </source>
</evidence>
<feature type="domain" description="FAD-binding PCMH-type" evidence="5">
    <location>
        <begin position="1"/>
        <end position="173"/>
    </location>
</feature>
<dbReference type="InterPro" id="IPR016169">
    <property type="entry name" value="FAD-bd_PCMH_sub2"/>
</dbReference>
<dbReference type="STRING" id="234267.Acid_0451"/>
<dbReference type="HOGENOM" id="CLU_017779_0_1_0"/>
<dbReference type="KEGG" id="sus:Acid_0451"/>
<dbReference type="Pfam" id="PF02913">
    <property type="entry name" value="FAD-oxidase_C"/>
    <property type="match status" value="1"/>
</dbReference>
<dbReference type="AlphaFoldDB" id="Q02BV5"/>
<evidence type="ECO:0000256" key="4">
    <source>
        <dbReference type="ARBA" id="ARBA00023002"/>
    </source>
</evidence>
<dbReference type="OrthoDB" id="9767256at2"/>
<dbReference type="InterPro" id="IPR006094">
    <property type="entry name" value="Oxid_FAD_bind_N"/>
</dbReference>
<dbReference type="PANTHER" id="PTHR11748">
    <property type="entry name" value="D-LACTATE DEHYDROGENASE"/>
    <property type="match status" value="1"/>
</dbReference>
<evidence type="ECO:0000313" key="6">
    <source>
        <dbReference type="EMBL" id="ABJ81461.1"/>
    </source>
</evidence>
<dbReference type="InterPro" id="IPR016166">
    <property type="entry name" value="FAD-bd_PCMH"/>
</dbReference>
<evidence type="ECO:0000256" key="3">
    <source>
        <dbReference type="ARBA" id="ARBA00022827"/>
    </source>
</evidence>
<name>Q02BV5_SOLUE</name>
<dbReference type="Pfam" id="PF01565">
    <property type="entry name" value="FAD_binding_4"/>
    <property type="match status" value="1"/>
</dbReference>
<dbReference type="InterPro" id="IPR004113">
    <property type="entry name" value="FAD-bd_oxidored_4_C"/>
</dbReference>